<dbReference type="EMBL" id="BKAD01000029">
    <property type="protein sequence ID" value="GEP31423.1"/>
    <property type="molecule type" value="Genomic_DNA"/>
</dbReference>
<dbReference type="AlphaFoldDB" id="A0A512LAB0"/>
<reference evidence="2 3" key="1">
    <citation type="submission" date="2019-07" db="EMBL/GenBank/DDBJ databases">
        <title>Whole genome shotgun sequence of Thiobacillus plumbophilus NBRC 107929.</title>
        <authorList>
            <person name="Hosoyama A."/>
            <person name="Uohara A."/>
            <person name="Ohji S."/>
            <person name="Ichikawa N."/>
        </authorList>
    </citation>
    <scope>NUCLEOTIDE SEQUENCE [LARGE SCALE GENOMIC DNA]</scope>
    <source>
        <strain evidence="2 3">NBRC 107929</strain>
    </source>
</reference>
<proteinExistence type="predicted"/>
<dbReference type="OrthoDB" id="159301at2"/>
<name>A0A512LAB0_9PROT</name>
<sequence>MEAAGRVRRASDIDLAIEAPVLAPARWRDLIEALEQTPIYLQAGRHPSGYTGRPGTQAGHRAQPDAALNLVQKPGVAKKQHNRTKVTQIRCKDCSA</sequence>
<dbReference type="RefSeq" id="WP_147074370.1">
    <property type="nucleotide sequence ID" value="NZ_AP021884.1"/>
</dbReference>
<feature type="region of interest" description="Disordered" evidence="1">
    <location>
        <begin position="43"/>
        <end position="62"/>
    </location>
</feature>
<organism evidence="2 3">
    <name type="scientific">Sulfuriferula plumbiphila</name>
    <dbReference type="NCBI Taxonomy" id="171865"/>
    <lineage>
        <taxon>Bacteria</taxon>
        <taxon>Pseudomonadati</taxon>
        <taxon>Pseudomonadota</taxon>
        <taxon>Betaproteobacteria</taxon>
        <taxon>Nitrosomonadales</taxon>
        <taxon>Sulfuricellaceae</taxon>
        <taxon>Sulfuriferula</taxon>
    </lineage>
</organism>
<protein>
    <submittedName>
        <fullName evidence="2">Uncharacterized protein</fullName>
    </submittedName>
</protein>
<keyword evidence="3" id="KW-1185">Reference proteome</keyword>
<accession>A0A512LAB0</accession>
<evidence type="ECO:0000313" key="3">
    <source>
        <dbReference type="Proteomes" id="UP000321337"/>
    </source>
</evidence>
<dbReference type="Proteomes" id="UP000321337">
    <property type="component" value="Unassembled WGS sequence"/>
</dbReference>
<evidence type="ECO:0000313" key="2">
    <source>
        <dbReference type="EMBL" id="GEP31423.1"/>
    </source>
</evidence>
<evidence type="ECO:0000256" key="1">
    <source>
        <dbReference type="SAM" id="MobiDB-lite"/>
    </source>
</evidence>
<comment type="caution">
    <text evidence="2">The sequence shown here is derived from an EMBL/GenBank/DDBJ whole genome shotgun (WGS) entry which is preliminary data.</text>
</comment>
<gene>
    <name evidence="2" type="ORF">TPL01_25610</name>
</gene>